<evidence type="ECO:0000313" key="4">
    <source>
        <dbReference type="Proteomes" id="UP000006039"/>
    </source>
</evidence>
<proteinExistence type="predicted"/>
<dbReference type="RefSeq" id="XP_009221217.1">
    <property type="nucleotide sequence ID" value="XM_009222953.1"/>
</dbReference>
<reference evidence="2" key="2">
    <citation type="submission" date="2010-07" db="EMBL/GenBank/DDBJ databases">
        <authorList>
            <consortium name="The Broad Institute Genome Sequencing Platform"/>
            <consortium name="Broad Institute Genome Sequencing Center for Infectious Disease"/>
            <person name="Ma L.-J."/>
            <person name="Dead R."/>
            <person name="Young S."/>
            <person name="Zeng Q."/>
            <person name="Koehrsen M."/>
            <person name="Alvarado L."/>
            <person name="Berlin A."/>
            <person name="Chapman S.B."/>
            <person name="Chen Z."/>
            <person name="Freedman E."/>
            <person name="Gellesch M."/>
            <person name="Goldberg J."/>
            <person name="Griggs A."/>
            <person name="Gujja S."/>
            <person name="Heilman E.R."/>
            <person name="Heiman D."/>
            <person name="Hepburn T."/>
            <person name="Howarth C."/>
            <person name="Jen D."/>
            <person name="Larson L."/>
            <person name="Mehta T."/>
            <person name="Neiman D."/>
            <person name="Pearson M."/>
            <person name="Roberts A."/>
            <person name="Saif S."/>
            <person name="Shea T."/>
            <person name="Shenoy N."/>
            <person name="Sisk P."/>
            <person name="Stolte C."/>
            <person name="Sykes S."/>
            <person name="Walk T."/>
            <person name="White J."/>
            <person name="Yandava C."/>
            <person name="Haas B."/>
            <person name="Nusbaum C."/>
            <person name="Birren B."/>
        </authorList>
    </citation>
    <scope>NUCLEOTIDE SEQUENCE</scope>
    <source>
        <strain evidence="2">R3-111a-1</strain>
    </source>
</reference>
<gene>
    <name evidence="3" type="primary">20345612</name>
    <name evidence="2" type="ORF">GGTG_05154</name>
</gene>
<feature type="region of interest" description="Disordered" evidence="1">
    <location>
        <begin position="1"/>
        <end position="23"/>
    </location>
</feature>
<dbReference type="VEuPathDB" id="FungiDB:GGTG_05154"/>
<dbReference type="GeneID" id="20345612"/>
<accession>J3NV42</accession>
<dbReference type="EnsemblFungi" id="EJT75217">
    <property type="protein sequence ID" value="EJT75217"/>
    <property type="gene ID" value="GGTG_05154"/>
</dbReference>
<keyword evidence="4" id="KW-1185">Reference proteome</keyword>
<feature type="compositionally biased region" description="Basic residues" evidence="1">
    <location>
        <begin position="12"/>
        <end position="22"/>
    </location>
</feature>
<dbReference type="AlphaFoldDB" id="J3NV42"/>
<protein>
    <submittedName>
        <fullName evidence="2 3">Uncharacterized protein</fullName>
    </submittedName>
</protein>
<dbReference type="EMBL" id="GL385397">
    <property type="protein sequence ID" value="EJT75217.1"/>
    <property type="molecule type" value="Genomic_DNA"/>
</dbReference>
<evidence type="ECO:0000313" key="3">
    <source>
        <dbReference type="EnsemblFungi" id="EJT75217"/>
    </source>
</evidence>
<reference evidence="4" key="1">
    <citation type="submission" date="2010-07" db="EMBL/GenBank/DDBJ databases">
        <title>The genome sequence of Gaeumannomyces graminis var. tritici strain R3-111a-1.</title>
        <authorList>
            <consortium name="The Broad Institute Genome Sequencing Platform"/>
            <person name="Ma L.-J."/>
            <person name="Dead R."/>
            <person name="Young S."/>
            <person name="Zeng Q."/>
            <person name="Koehrsen M."/>
            <person name="Alvarado L."/>
            <person name="Berlin A."/>
            <person name="Chapman S.B."/>
            <person name="Chen Z."/>
            <person name="Freedman E."/>
            <person name="Gellesch M."/>
            <person name="Goldberg J."/>
            <person name="Griggs A."/>
            <person name="Gujja S."/>
            <person name="Heilman E.R."/>
            <person name="Heiman D."/>
            <person name="Hepburn T."/>
            <person name="Howarth C."/>
            <person name="Jen D."/>
            <person name="Larson L."/>
            <person name="Mehta T."/>
            <person name="Neiman D."/>
            <person name="Pearson M."/>
            <person name="Roberts A."/>
            <person name="Saif S."/>
            <person name="Shea T."/>
            <person name="Shenoy N."/>
            <person name="Sisk P."/>
            <person name="Stolte C."/>
            <person name="Sykes S."/>
            <person name="Walk T."/>
            <person name="White J."/>
            <person name="Yandava C."/>
            <person name="Haas B."/>
            <person name="Nusbaum C."/>
            <person name="Birren B."/>
        </authorList>
    </citation>
    <scope>NUCLEOTIDE SEQUENCE [LARGE SCALE GENOMIC DNA]</scope>
    <source>
        <strain evidence="4">R3-111a-1</strain>
    </source>
</reference>
<organism evidence="2">
    <name type="scientific">Gaeumannomyces tritici (strain R3-111a-1)</name>
    <name type="common">Wheat and barley take-all root rot fungus</name>
    <name type="synonym">Gaeumannomyces graminis var. tritici</name>
    <dbReference type="NCBI Taxonomy" id="644352"/>
    <lineage>
        <taxon>Eukaryota</taxon>
        <taxon>Fungi</taxon>
        <taxon>Dikarya</taxon>
        <taxon>Ascomycota</taxon>
        <taxon>Pezizomycotina</taxon>
        <taxon>Sordariomycetes</taxon>
        <taxon>Sordariomycetidae</taxon>
        <taxon>Magnaporthales</taxon>
        <taxon>Magnaporthaceae</taxon>
        <taxon>Gaeumannomyces</taxon>
    </lineage>
</organism>
<reference evidence="3" key="5">
    <citation type="submission" date="2018-04" db="UniProtKB">
        <authorList>
            <consortium name="EnsemblFungi"/>
        </authorList>
    </citation>
    <scope>IDENTIFICATION</scope>
    <source>
        <strain evidence="3">R3-111a-1</strain>
    </source>
</reference>
<dbReference type="Proteomes" id="UP000006039">
    <property type="component" value="Unassembled WGS sequence"/>
</dbReference>
<reference evidence="3" key="4">
    <citation type="journal article" date="2015" name="G3 (Bethesda)">
        <title>Genome sequences of three phytopathogenic species of the Magnaporthaceae family of fungi.</title>
        <authorList>
            <person name="Okagaki L.H."/>
            <person name="Nunes C.C."/>
            <person name="Sailsbery J."/>
            <person name="Clay B."/>
            <person name="Brown D."/>
            <person name="John T."/>
            <person name="Oh Y."/>
            <person name="Young N."/>
            <person name="Fitzgerald M."/>
            <person name="Haas B.J."/>
            <person name="Zeng Q."/>
            <person name="Young S."/>
            <person name="Adiconis X."/>
            <person name="Fan L."/>
            <person name="Levin J.Z."/>
            <person name="Mitchell T.K."/>
            <person name="Okubara P.A."/>
            <person name="Farman M.L."/>
            <person name="Kohn L.M."/>
            <person name="Birren B."/>
            <person name="Ma L.-J."/>
            <person name="Dean R.A."/>
        </authorList>
    </citation>
    <scope>NUCLEOTIDE SEQUENCE</scope>
    <source>
        <strain evidence="3">R3-111a-1</strain>
    </source>
</reference>
<sequence>MHKGFIKPTPHALKRARKRGKLKKEQLIGNKRARLIWKIQNKGLKYAHKNLNKNKSFFLNNGKVLRKIKLFLNRLRLKSLQYNKILLITLAITNLFLKAKKTLRFKPGRKTPICKCSKQLKSLRKIPLLNKKITNCLKRSKFVGI</sequence>
<reference evidence="2" key="3">
    <citation type="submission" date="2010-09" db="EMBL/GenBank/DDBJ databases">
        <title>Annotation of Gaeumannomyces graminis var. tritici R3-111a-1.</title>
        <authorList>
            <consortium name="The Broad Institute Genome Sequencing Platform"/>
            <person name="Ma L.-J."/>
            <person name="Dead R."/>
            <person name="Young S.K."/>
            <person name="Zeng Q."/>
            <person name="Gargeya S."/>
            <person name="Fitzgerald M."/>
            <person name="Haas B."/>
            <person name="Abouelleil A."/>
            <person name="Alvarado L."/>
            <person name="Arachchi H.M."/>
            <person name="Berlin A."/>
            <person name="Brown A."/>
            <person name="Chapman S.B."/>
            <person name="Chen Z."/>
            <person name="Dunbar C."/>
            <person name="Freedman E."/>
            <person name="Gearin G."/>
            <person name="Gellesch M."/>
            <person name="Goldberg J."/>
            <person name="Griggs A."/>
            <person name="Gujja S."/>
            <person name="Heiman D."/>
            <person name="Howarth C."/>
            <person name="Larson L."/>
            <person name="Lui A."/>
            <person name="MacDonald P.J.P."/>
            <person name="Mehta T."/>
            <person name="Montmayeur A."/>
            <person name="Murphy C."/>
            <person name="Neiman D."/>
            <person name="Pearson M."/>
            <person name="Priest M."/>
            <person name="Roberts A."/>
            <person name="Saif S."/>
            <person name="Shea T."/>
            <person name="Shenoy N."/>
            <person name="Sisk P."/>
            <person name="Stolte C."/>
            <person name="Sykes S."/>
            <person name="Yandava C."/>
            <person name="Wortman J."/>
            <person name="Nusbaum C."/>
            <person name="Birren B."/>
        </authorList>
    </citation>
    <scope>NUCLEOTIDE SEQUENCE</scope>
    <source>
        <strain evidence="2">R3-111a-1</strain>
    </source>
</reference>
<name>J3NV42_GAET3</name>
<evidence type="ECO:0000256" key="1">
    <source>
        <dbReference type="SAM" id="MobiDB-lite"/>
    </source>
</evidence>
<evidence type="ECO:0000313" key="2">
    <source>
        <dbReference type="EMBL" id="EJT75217.1"/>
    </source>
</evidence>
<dbReference type="HOGENOM" id="CLU_1786968_0_0_1"/>